<gene>
    <name evidence="2" type="primary">LOC114330511</name>
</gene>
<sequence length="391" mass="44867">MEAEAYIQWKRLFDDNVLHSYNNEKQELQNAAMLLTALKTEFQNVSRVLDLQFDRLKRQLKDNTELKEQITSPGQPILQSIHNSPKLELKVDLPNNEIDHRPVLSDLESPDIFINQSLKPVEQLSPTSVIDLSKSDDDTSIEDSPTLISKRKKDVTKKDKIDCLKKNIFRGIDKENFYIECTPEAKSPKKIGKKRGTVKKPQKSTITQLFNEISTREKSSELTNVVEEPTATNQTFQEWIKDEDGSVMGITKLLSFINKDDTPKSIKNQGNQNDDEMDSTNEVDEFSKAILFEDSPGMDSSPLKKRKISPRAEPVVRGHARKLLNGFSCLQCREFYAGMNLSPTELQKRLDECSKHRYKYQPPEDTYPGIWDLTIPAENINMKMKDENNIN</sequence>
<dbReference type="RefSeq" id="XP_028135656.1">
    <property type="nucleotide sequence ID" value="XM_028279855.1"/>
</dbReference>
<evidence type="ECO:0000256" key="1">
    <source>
        <dbReference type="SAM" id="MobiDB-lite"/>
    </source>
</evidence>
<organism evidence="2">
    <name type="scientific">Diabrotica virgifera virgifera</name>
    <name type="common">western corn rootworm</name>
    <dbReference type="NCBI Taxonomy" id="50390"/>
    <lineage>
        <taxon>Eukaryota</taxon>
        <taxon>Metazoa</taxon>
        <taxon>Ecdysozoa</taxon>
        <taxon>Arthropoda</taxon>
        <taxon>Hexapoda</taxon>
        <taxon>Insecta</taxon>
        <taxon>Pterygota</taxon>
        <taxon>Neoptera</taxon>
        <taxon>Endopterygota</taxon>
        <taxon>Coleoptera</taxon>
        <taxon>Polyphaga</taxon>
        <taxon>Cucujiformia</taxon>
        <taxon>Chrysomeloidea</taxon>
        <taxon>Chrysomelidae</taxon>
        <taxon>Galerucinae</taxon>
        <taxon>Diabroticina</taxon>
        <taxon>Diabroticites</taxon>
        <taxon>Diabrotica</taxon>
    </lineage>
</organism>
<dbReference type="OrthoDB" id="5801062at2759"/>
<dbReference type="KEGG" id="dvv:114330511"/>
<dbReference type="AlphaFoldDB" id="A0A6P7FIB5"/>
<dbReference type="InParanoid" id="A0A6P7FIB5"/>
<name>A0A6P7FIB5_DIAVI</name>
<proteinExistence type="predicted"/>
<accession>A0A6P7FIB5</accession>
<feature type="region of interest" description="Disordered" evidence="1">
    <location>
        <begin position="261"/>
        <end position="280"/>
    </location>
</feature>
<evidence type="ECO:0000313" key="2">
    <source>
        <dbReference type="RefSeq" id="XP_028135656.1"/>
    </source>
</evidence>
<protein>
    <submittedName>
        <fullName evidence="2">DNA endonuclease RBBP8-like</fullName>
    </submittedName>
</protein>
<reference evidence="2" key="1">
    <citation type="submission" date="2025-08" db="UniProtKB">
        <authorList>
            <consortium name="RefSeq"/>
        </authorList>
    </citation>
    <scope>IDENTIFICATION</scope>
    <source>
        <tissue evidence="2">Whole insect</tissue>
    </source>
</reference>